<feature type="compositionally biased region" description="Basic and acidic residues" evidence="1">
    <location>
        <begin position="392"/>
        <end position="401"/>
    </location>
</feature>
<dbReference type="AlphaFoldDB" id="A0A4Y7QFX0"/>
<feature type="compositionally biased region" description="Gly residues" evidence="1">
    <location>
        <begin position="369"/>
        <end position="382"/>
    </location>
</feature>
<dbReference type="VEuPathDB" id="FungiDB:BD410DRAFT_784327"/>
<dbReference type="Proteomes" id="UP000294933">
    <property type="component" value="Unassembled WGS sequence"/>
</dbReference>
<organism evidence="2 3">
    <name type="scientific">Rickenella mellea</name>
    <dbReference type="NCBI Taxonomy" id="50990"/>
    <lineage>
        <taxon>Eukaryota</taxon>
        <taxon>Fungi</taxon>
        <taxon>Dikarya</taxon>
        <taxon>Basidiomycota</taxon>
        <taxon>Agaricomycotina</taxon>
        <taxon>Agaricomycetes</taxon>
        <taxon>Hymenochaetales</taxon>
        <taxon>Rickenellaceae</taxon>
        <taxon>Rickenella</taxon>
    </lineage>
</organism>
<sequence length="468" mass="51213">MELGSPAPPAALSPARRGRSASVTSASVVAKDETKFAEWSAGAGISLRTGTHDEPPIAARNLLTYLAKLDISAVIQQNGYLPSEPTPAYIPNLIALLREESTRRRGTESLTEKASEDLKGSLPVILFACRESRAARLSTVRSSEMSLRTSIDMIVNLVFDFDVSSYETLKEARLKMPKSTNHTYIGNVTIAETAAFSALVDYFHEKEVVAGDTPPAVCLTNPHYPHLHVLEFGLEHKATIEGQNQLIYYLSAAQIQRRSLGFTDLLVYGMTSSSNGVKVYVSSWETGVATPRVFIHEIGRFDLDGPMGWVLFYLFLRQISETAVETRQNFQSRSGAELATSIGLYGNPWHSGPPQTETDRPSKRSRSNGGNGGGIGSGGIGQMGPPPNPQTRGKDDEGHDNEWEEGSTMWTEEEDRTFSSDQTNFAESKLLMQKELGPPKDILTPCALDKLPTVPLDARCISFVEQTQ</sequence>
<name>A0A4Y7QFX0_9AGAM</name>
<dbReference type="EMBL" id="ML170162">
    <property type="protein sequence ID" value="TDL26246.1"/>
    <property type="molecule type" value="Genomic_DNA"/>
</dbReference>
<gene>
    <name evidence="2" type="ORF">BD410DRAFT_784327</name>
</gene>
<feature type="region of interest" description="Disordered" evidence="1">
    <location>
        <begin position="343"/>
        <end position="424"/>
    </location>
</feature>
<accession>A0A4Y7QFX0</accession>
<evidence type="ECO:0000313" key="2">
    <source>
        <dbReference type="EMBL" id="TDL26246.1"/>
    </source>
</evidence>
<keyword evidence="3" id="KW-1185">Reference proteome</keyword>
<proteinExistence type="predicted"/>
<feature type="compositionally biased region" description="Acidic residues" evidence="1">
    <location>
        <begin position="402"/>
        <end position="415"/>
    </location>
</feature>
<evidence type="ECO:0000313" key="3">
    <source>
        <dbReference type="Proteomes" id="UP000294933"/>
    </source>
</evidence>
<protein>
    <submittedName>
        <fullName evidence="2">Uncharacterized protein</fullName>
    </submittedName>
</protein>
<dbReference type="OrthoDB" id="3143494at2759"/>
<reference evidence="2 3" key="1">
    <citation type="submission" date="2018-06" db="EMBL/GenBank/DDBJ databases">
        <title>A transcriptomic atlas of mushroom development highlights an independent origin of complex multicellularity.</title>
        <authorList>
            <consortium name="DOE Joint Genome Institute"/>
            <person name="Krizsan K."/>
            <person name="Almasi E."/>
            <person name="Merenyi Z."/>
            <person name="Sahu N."/>
            <person name="Viragh M."/>
            <person name="Koszo T."/>
            <person name="Mondo S."/>
            <person name="Kiss B."/>
            <person name="Balint B."/>
            <person name="Kues U."/>
            <person name="Barry K."/>
            <person name="Hegedus J.C."/>
            <person name="Henrissat B."/>
            <person name="Johnson J."/>
            <person name="Lipzen A."/>
            <person name="Ohm R."/>
            <person name="Nagy I."/>
            <person name="Pangilinan J."/>
            <person name="Yan J."/>
            <person name="Xiong Y."/>
            <person name="Grigoriev I.V."/>
            <person name="Hibbett D.S."/>
            <person name="Nagy L.G."/>
        </authorList>
    </citation>
    <scope>NUCLEOTIDE SEQUENCE [LARGE SCALE GENOMIC DNA]</scope>
    <source>
        <strain evidence="2 3">SZMC22713</strain>
    </source>
</reference>
<evidence type="ECO:0000256" key="1">
    <source>
        <dbReference type="SAM" id="MobiDB-lite"/>
    </source>
</evidence>